<evidence type="ECO:0000313" key="2">
    <source>
        <dbReference type="Proteomes" id="UP000499080"/>
    </source>
</evidence>
<keyword evidence="2" id="KW-1185">Reference proteome</keyword>
<gene>
    <name evidence="1" type="ORF">AVEN_234270_1</name>
</gene>
<name>A0A4Y2A8C6_ARAVE</name>
<dbReference type="EMBL" id="BGPR01000009">
    <property type="protein sequence ID" value="GBL75940.1"/>
    <property type="molecule type" value="Genomic_DNA"/>
</dbReference>
<dbReference type="PANTHER" id="PTHR47326:SF1">
    <property type="entry name" value="HTH PSQ-TYPE DOMAIN-CONTAINING PROTEIN"/>
    <property type="match status" value="1"/>
</dbReference>
<dbReference type="PANTHER" id="PTHR47326">
    <property type="entry name" value="TRANSPOSABLE ELEMENT TC3 TRANSPOSASE-LIKE PROTEIN"/>
    <property type="match status" value="1"/>
</dbReference>
<dbReference type="OrthoDB" id="6432521at2759"/>
<dbReference type="AlphaFoldDB" id="A0A4Y2A8C6"/>
<protein>
    <submittedName>
        <fullName evidence="1">Uncharacterized protein</fullName>
    </submittedName>
</protein>
<reference evidence="1 2" key="1">
    <citation type="journal article" date="2019" name="Sci. Rep.">
        <title>Orb-weaving spider Araneus ventricosus genome elucidates the spidroin gene catalogue.</title>
        <authorList>
            <person name="Kono N."/>
            <person name="Nakamura H."/>
            <person name="Ohtoshi R."/>
            <person name="Moran D.A.P."/>
            <person name="Shinohara A."/>
            <person name="Yoshida Y."/>
            <person name="Fujiwara M."/>
            <person name="Mori M."/>
            <person name="Tomita M."/>
            <person name="Arakawa K."/>
        </authorList>
    </citation>
    <scope>NUCLEOTIDE SEQUENCE [LARGE SCALE GENOMIC DNA]</scope>
</reference>
<sequence>MKVDDAWPWNILCTDEAHFHFQFSVNTQNCRIWDRENPFQIQPLTLHSQNVTEWCGVTAAFIVGPFFSEEIGPSGPVTCEVNRTRYESLLRKPLINLSEMFSPFSHRIEIFWLDGSKPHTGYRGNEEAVTLANTAITEGVVMKALNLDTNSNNIYKNCF</sequence>
<dbReference type="Gene3D" id="3.30.420.10">
    <property type="entry name" value="Ribonuclease H-like superfamily/Ribonuclease H"/>
    <property type="match status" value="1"/>
</dbReference>
<proteinExistence type="predicted"/>
<accession>A0A4Y2A8C6</accession>
<organism evidence="1 2">
    <name type="scientific">Araneus ventricosus</name>
    <name type="common">Orbweaver spider</name>
    <name type="synonym">Epeira ventricosa</name>
    <dbReference type="NCBI Taxonomy" id="182803"/>
    <lineage>
        <taxon>Eukaryota</taxon>
        <taxon>Metazoa</taxon>
        <taxon>Ecdysozoa</taxon>
        <taxon>Arthropoda</taxon>
        <taxon>Chelicerata</taxon>
        <taxon>Arachnida</taxon>
        <taxon>Araneae</taxon>
        <taxon>Araneomorphae</taxon>
        <taxon>Entelegynae</taxon>
        <taxon>Araneoidea</taxon>
        <taxon>Araneidae</taxon>
        <taxon>Araneus</taxon>
    </lineage>
</organism>
<comment type="caution">
    <text evidence="1">The sequence shown here is derived from an EMBL/GenBank/DDBJ whole genome shotgun (WGS) entry which is preliminary data.</text>
</comment>
<evidence type="ECO:0000313" key="1">
    <source>
        <dbReference type="EMBL" id="GBL75940.1"/>
    </source>
</evidence>
<dbReference type="GO" id="GO:0003676">
    <property type="term" value="F:nucleic acid binding"/>
    <property type="evidence" value="ECO:0007669"/>
    <property type="project" value="InterPro"/>
</dbReference>
<dbReference type="Proteomes" id="UP000499080">
    <property type="component" value="Unassembled WGS sequence"/>
</dbReference>
<dbReference type="InterPro" id="IPR036397">
    <property type="entry name" value="RNaseH_sf"/>
</dbReference>